<keyword evidence="2" id="KW-0808">Transferase</keyword>
<keyword evidence="3" id="KW-1185">Reference proteome</keyword>
<reference evidence="3" key="1">
    <citation type="submission" date="2017-01" db="EMBL/GenBank/DDBJ databases">
        <authorList>
            <person name="Varghese N."/>
            <person name="Submissions S."/>
        </authorList>
    </citation>
    <scope>NUCLEOTIDE SEQUENCE [LARGE SCALE GENOMIC DNA]</scope>
    <source>
        <strain evidence="3">DSM 46698</strain>
    </source>
</reference>
<dbReference type="GO" id="GO:0016758">
    <property type="term" value="F:hexosyltransferase activity"/>
    <property type="evidence" value="ECO:0007669"/>
    <property type="project" value="UniProtKB-ARBA"/>
</dbReference>
<dbReference type="Pfam" id="PF00535">
    <property type="entry name" value="Glycos_transf_2"/>
    <property type="match status" value="1"/>
</dbReference>
<dbReference type="PANTHER" id="PTHR22916">
    <property type="entry name" value="GLYCOSYLTRANSFERASE"/>
    <property type="match status" value="1"/>
</dbReference>
<name>A0A1N7MEG2_9BACT</name>
<dbReference type="PANTHER" id="PTHR22916:SF67">
    <property type="entry name" value="COLANIC ACID BIOSYNTHESIS GLYCOSYL TRANSFERASE WCAE-RELATED"/>
    <property type="match status" value="1"/>
</dbReference>
<protein>
    <submittedName>
        <fullName evidence="2">Glycosyltransferase involved in cell wall bisynthesis</fullName>
    </submittedName>
</protein>
<gene>
    <name evidence="2" type="ORF">SAMN05421761_10613</name>
</gene>
<dbReference type="AlphaFoldDB" id="A0A1N7MEG2"/>
<dbReference type="CDD" id="cd06433">
    <property type="entry name" value="GT_2_WfgS_like"/>
    <property type="match status" value="1"/>
</dbReference>
<sequence length="250" mass="29050">MVISIITVVFNGKECLEKTILSVLNQSYSNIEFIIIDGGSRDGTIDIIKKYENQLDIWLSEKDNGIYDAMNKGIRLSKGHYINFMNAGDTFIDNFVIEKFVTLCNKSDVVYGNYMLQYQSGLNKIIESGLARNLWKGSQFNHQATFVKSSLYKKMEFDIQERIVADFKFFYSVYIQGYQFQKLDLVVAKFLAGGVSDQNRLKVKFHFWSIVNRNWKSYLYYSYIITLTFFKVLVKKVLGTRLSDYIANKV</sequence>
<dbReference type="Proteomes" id="UP000186026">
    <property type="component" value="Unassembled WGS sequence"/>
</dbReference>
<organism evidence="2 3">
    <name type="scientific">Belliella pelovolcani</name>
    <dbReference type="NCBI Taxonomy" id="529505"/>
    <lineage>
        <taxon>Bacteria</taxon>
        <taxon>Pseudomonadati</taxon>
        <taxon>Bacteroidota</taxon>
        <taxon>Cytophagia</taxon>
        <taxon>Cytophagales</taxon>
        <taxon>Cyclobacteriaceae</taxon>
        <taxon>Belliella</taxon>
    </lineage>
</organism>
<proteinExistence type="predicted"/>
<evidence type="ECO:0000313" key="2">
    <source>
        <dbReference type="EMBL" id="SIS84428.1"/>
    </source>
</evidence>
<dbReference type="EMBL" id="FTOP01000006">
    <property type="protein sequence ID" value="SIS84428.1"/>
    <property type="molecule type" value="Genomic_DNA"/>
</dbReference>
<dbReference type="Gene3D" id="3.90.550.10">
    <property type="entry name" value="Spore Coat Polysaccharide Biosynthesis Protein SpsA, Chain A"/>
    <property type="match status" value="1"/>
</dbReference>
<dbReference type="SUPFAM" id="SSF53448">
    <property type="entry name" value="Nucleotide-diphospho-sugar transferases"/>
    <property type="match status" value="1"/>
</dbReference>
<dbReference type="InterPro" id="IPR001173">
    <property type="entry name" value="Glyco_trans_2-like"/>
</dbReference>
<dbReference type="RefSeq" id="WP_076500486.1">
    <property type="nucleotide sequence ID" value="NZ_FTOP01000006.1"/>
</dbReference>
<accession>A0A1N7MEG2</accession>
<dbReference type="InterPro" id="IPR029044">
    <property type="entry name" value="Nucleotide-diphossugar_trans"/>
</dbReference>
<feature type="domain" description="Glycosyltransferase 2-like" evidence="1">
    <location>
        <begin position="4"/>
        <end position="124"/>
    </location>
</feature>
<evidence type="ECO:0000259" key="1">
    <source>
        <dbReference type="Pfam" id="PF00535"/>
    </source>
</evidence>
<dbReference type="OrthoDB" id="9788101at2"/>
<evidence type="ECO:0000313" key="3">
    <source>
        <dbReference type="Proteomes" id="UP000186026"/>
    </source>
</evidence>
<dbReference type="STRING" id="529505.SAMN05421761_10613"/>